<reference evidence="1 2" key="1">
    <citation type="journal article" date="2006" name="Nature">
        <title>Global trends of whole-genome duplications revealed by the ciliate Paramecium tetraurelia.</title>
        <authorList>
            <consortium name="Genoscope"/>
            <person name="Aury J.-M."/>
            <person name="Jaillon O."/>
            <person name="Duret L."/>
            <person name="Noel B."/>
            <person name="Jubin C."/>
            <person name="Porcel B.M."/>
            <person name="Segurens B."/>
            <person name="Daubin V."/>
            <person name="Anthouard V."/>
            <person name="Aiach N."/>
            <person name="Arnaiz O."/>
            <person name="Billaut A."/>
            <person name="Beisson J."/>
            <person name="Blanc I."/>
            <person name="Bouhouche K."/>
            <person name="Camara F."/>
            <person name="Duharcourt S."/>
            <person name="Guigo R."/>
            <person name="Gogendeau D."/>
            <person name="Katinka M."/>
            <person name="Keller A.-M."/>
            <person name="Kissmehl R."/>
            <person name="Klotz C."/>
            <person name="Koll F."/>
            <person name="Le Moue A."/>
            <person name="Lepere C."/>
            <person name="Malinsky S."/>
            <person name="Nowacki M."/>
            <person name="Nowak J.K."/>
            <person name="Plattner H."/>
            <person name="Poulain J."/>
            <person name="Ruiz F."/>
            <person name="Serrano V."/>
            <person name="Zagulski M."/>
            <person name="Dessen P."/>
            <person name="Betermier M."/>
            <person name="Weissenbach J."/>
            <person name="Scarpelli C."/>
            <person name="Schachter V."/>
            <person name="Sperling L."/>
            <person name="Meyer E."/>
            <person name="Cohen J."/>
            <person name="Wincker P."/>
        </authorList>
    </citation>
    <scope>NUCLEOTIDE SEQUENCE [LARGE SCALE GENOMIC DNA]</scope>
    <source>
        <strain evidence="1 2">Stock d4-2</strain>
    </source>
</reference>
<sequence>MNDKITIPMCSVYFKENSQFIQNKITELYTGWMIQYNNFLIQKFKFFELVMLVINARGRNSKNIIRQKLKMCLGFNGNQSLFRGYLWRKRKYTKKQGVIDELDRTKNRMNEVKLCKIKSDSHDELVLGVFHHVQRQEIGEMMNINLRLLCEKYLNRIHERMNDLIKKTE</sequence>
<proteinExistence type="predicted"/>
<organism evidence="1 2">
    <name type="scientific">Paramecium tetraurelia</name>
    <dbReference type="NCBI Taxonomy" id="5888"/>
    <lineage>
        <taxon>Eukaryota</taxon>
        <taxon>Sar</taxon>
        <taxon>Alveolata</taxon>
        <taxon>Ciliophora</taxon>
        <taxon>Intramacronucleata</taxon>
        <taxon>Oligohymenophorea</taxon>
        <taxon>Peniculida</taxon>
        <taxon>Parameciidae</taxon>
        <taxon>Paramecium</taxon>
    </lineage>
</organism>
<dbReference type="GeneID" id="5008645"/>
<name>A0EIC8_PARTE</name>
<dbReference type="InParanoid" id="A0EIC8"/>
<evidence type="ECO:0000313" key="2">
    <source>
        <dbReference type="Proteomes" id="UP000000600"/>
    </source>
</evidence>
<accession>A0EIC8</accession>
<dbReference type="HOGENOM" id="CLU_1581574_0_0_1"/>
<dbReference type="AlphaFoldDB" id="A0EIC8"/>
<dbReference type="KEGG" id="ptm:GSPATT00027398001"/>
<gene>
    <name evidence="1" type="ORF">GSPATT00027398001</name>
</gene>
<dbReference type="OMA" id="MMNINLR"/>
<keyword evidence="2" id="KW-1185">Reference proteome</keyword>
<dbReference type="RefSeq" id="XP_001462442.1">
    <property type="nucleotide sequence ID" value="XM_001462405.1"/>
</dbReference>
<dbReference type="OrthoDB" id="10509968at2759"/>
<dbReference type="EMBL" id="CT868681">
    <property type="protein sequence ID" value="CAK95069.1"/>
    <property type="molecule type" value="Genomic_DNA"/>
</dbReference>
<dbReference type="Proteomes" id="UP000000600">
    <property type="component" value="Unassembled WGS sequence"/>
</dbReference>
<protein>
    <submittedName>
        <fullName evidence="1">Uncharacterized protein</fullName>
    </submittedName>
</protein>
<evidence type="ECO:0000313" key="1">
    <source>
        <dbReference type="EMBL" id="CAK95069.1"/>
    </source>
</evidence>